<evidence type="ECO:0000313" key="1">
    <source>
        <dbReference type="EMBL" id="CAD9395464.1"/>
    </source>
</evidence>
<sequence length="110" mass="12115">MCLWLLMRWGRIESQLLLRGEACGCCCGDGSTADDDGSTADSMMRWLHSDASNRLQAVRTAEVIGAALEAQAAVLRWRLKQPCCHVARVKQPGCHVARVQQPCHIVRGEP</sequence>
<dbReference type="AlphaFoldDB" id="A0A7S2BFM2"/>
<accession>A0A7S2BFM2</accession>
<organism evidence="1">
    <name type="scientific">Octactis speculum</name>
    <dbReference type="NCBI Taxonomy" id="3111310"/>
    <lineage>
        <taxon>Eukaryota</taxon>
        <taxon>Sar</taxon>
        <taxon>Stramenopiles</taxon>
        <taxon>Ochrophyta</taxon>
        <taxon>Dictyochophyceae</taxon>
        <taxon>Dictyochales</taxon>
        <taxon>Dictyochaceae</taxon>
        <taxon>Octactis</taxon>
    </lineage>
</organism>
<reference evidence="1" key="1">
    <citation type="submission" date="2021-01" db="EMBL/GenBank/DDBJ databases">
        <authorList>
            <person name="Corre E."/>
            <person name="Pelletier E."/>
            <person name="Niang G."/>
            <person name="Scheremetjew M."/>
            <person name="Finn R."/>
            <person name="Kale V."/>
            <person name="Holt S."/>
            <person name="Cochrane G."/>
            <person name="Meng A."/>
            <person name="Brown T."/>
            <person name="Cohen L."/>
        </authorList>
    </citation>
    <scope>NUCLEOTIDE SEQUENCE</scope>
    <source>
        <strain evidence="1">CCMP1381</strain>
    </source>
</reference>
<protein>
    <submittedName>
        <fullName evidence="1">Uncharacterized protein</fullName>
    </submittedName>
</protein>
<name>A0A7S2BFM2_9STRA</name>
<dbReference type="EMBL" id="HBGS01014159">
    <property type="protein sequence ID" value="CAD9395464.1"/>
    <property type="molecule type" value="Transcribed_RNA"/>
</dbReference>
<proteinExistence type="predicted"/>
<gene>
    <name evidence="1" type="ORF">DSPE1174_LOCUS7484</name>
</gene>